<name>A0AAE3G068_9EURY</name>
<dbReference type="RefSeq" id="WP_250586024.1">
    <property type="nucleotide sequence ID" value="NZ_JAKRVX010000010.1"/>
</dbReference>
<gene>
    <name evidence="2" type="ORF">AArcSt2_15420</name>
</gene>
<evidence type="ECO:0000256" key="1">
    <source>
        <dbReference type="SAM" id="MobiDB-lite"/>
    </source>
</evidence>
<feature type="compositionally biased region" description="Basic and acidic residues" evidence="1">
    <location>
        <begin position="602"/>
        <end position="631"/>
    </location>
</feature>
<comment type="caution">
    <text evidence="2">The sequence shown here is derived from an EMBL/GenBank/DDBJ whole genome shotgun (WGS) entry which is preliminary data.</text>
</comment>
<sequence length="666" mass="76618">MRTSKRFGEHIQQKQKRKRLVKIDERIREAIEIGNRALSDGDIEKAALTMDQVILPALKEREGHLHWRGFNKRLRNNDTHEWHWDSLKRFVDDSDYYIEQVTGDSVSPRSQPVRRTIQAFESVEAVCAMLGIVKDEMRNYAKATGYSIQTGVLYKTYEFNHDREVSIVSRSSGLTKTLFNGETGEGKSASMSADVEDRYNTGFKIVDIVDTDEFENAVYDIPQQQNVLRRVREDMGLPVDFTESSDYKKPQIEVLAPMTPAVTDHRLPYNMDSDEFVIRPFTIPAADLSKRALLGFMGSVVTKQQGVAIGTAYEALRDDKDDWTLRDLASYVDHLEGLADNFKARIRKLLATLQSKGFIRDRDCPHALNWEDIFRDTETITVFSQALMREREDKLMVIAYLTRSLYHARKFHRGLPDCAGVFRELHEIVGHQNARSDDEREKAIQQGIKTELGYIMRKNRHEGLELLCDTQDFTDLDKNVRKRFNRAVSFLTQDDAIKALFENVSGNKAMYHDYGNTVARNFGKGQGTVFGKTGPNADGSTPFLTPVHFAPPSWHVLDTDEADDGLIARTMFYDREELRRPQWNTDIPDRLKVPEDKDEEEDRRPQQSVKDLHRDEARRRARNGETVRSIRENIPNNPRTENPYSTSTIHGWIKDITPDYTVSSEA</sequence>
<reference evidence="2" key="1">
    <citation type="journal article" date="2022" name="Syst. Appl. Microbiol.">
        <title>Natronocalculus amylovorans gen. nov., sp. nov., and Natranaeroarchaeum aerophilus sp. nov., dominant culturable amylolytic natronoarchaea from hypersaline soda lakes in southwestern Siberia.</title>
        <authorList>
            <person name="Sorokin D.Y."/>
            <person name="Elcheninov A.G."/>
            <person name="Khizhniak T.V."/>
            <person name="Koenen M."/>
            <person name="Bale N.J."/>
            <person name="Damste J.S.S."/>
            <person name="Kublanov I.V."/>
        </authorList>
    </citation>
    <scope>NUCLEOTIDE SEQUENCE</scope>
    <source>
        <strain evidence="2">AArc-St2</strain>
    </source>
</reference>
<geneLocation type="plasmid" evidence="2">
    <name>pAArc-St2</name>
</geneLocation>
<protein>
    <submittedName>
        <fullName evidence="2">Uncharacterized protein</fullName>
    </submittedName>
</protein>
<evidence type="ECO:0000313" key="3">
    <source>
        <dbReference type="Proteomes" id="UP001203207"/>
    </source>
</evidence>
<organism evidence="2 3">
    <name type="scientific">Natronocalculus amylovorans</name>
    <dbReference type="NCBI Taxonomy" id="2917812"/>
    <lineage>
        <taxon>Archaea</taxon>
        <taxon>Methanobacteriati</taxon>
        <taxon>Methanobacteriota</taxon>
        <taxon>Stenosarchaea group</taxon>
        <taxon>Halobacteria</taxon>
        <taxon>Halobacteriales</taxon>
        <taxon>Haloferacaceae</taxon>
        <taxon>Natronocalculus</taxon>
    </lineage>
</organism>
<dbReference type="Proteomes" id="UP001203207">
    <property type="component" value="Unassembled WGS sequence"/>
</dbReference>
<feature type="region of interest" description="Disordered" evidence="1">
    <location>
        <begin position="585"/>
        <end position="647"/>
    </location>
</feature>
<dbReference type="AlphaFoldDB" id="A0AAE3G068"/>
<keyword evidence="3" id="KW-1185">Reference proteome</keyword>
<reference evidence="2" key="2">
    <citation type="submission" date="2022-02" db="EMBL/GenBank/DDBJ databases">
        <authorList>
            <person name="Elcheninov A.G."/>
            <person name="Sorokin D.Y."/>
            <person name="Kublanov I.V."/>
        </authorList>
    </citation>
    <scope>NUCLEOTIDE SEQUENCE</scope>
    <source>
        <strain evidence="2">AArc-St2</strain>
        <plasmid evidence="2">pAArc-St2</plasmid>
    </source>
</reference>
<accession>A0AAE3G068</accession>
<feature type="compositionally biased region" description="Polar residues" evidence="1">
    <location>
        <begin position="634"/>
        <end position="647"/>
    </location>
</feature>
<evidence type="ECO:0000313" key="2">
    <source>
        <dbReference type="EMBL" id="MCL9818331.1"/>
    </source>
</evidence>
<keyword evidence="2" id="KW-0614">Plasmid</keyword>
<proteinExistence type="predicted"/>
<dbReference type="EMBL" id="JAKRVX010000010">
    <property type="protein sequence ID" value="MCL9818331.1"/>
    <property type="molecule type" value="Genomic_DNA"/>
</dbReference>